<feature type="transmembrane region" description="Helical" evidence="2">
    <location>
        <begin position="40"/>
        <end position="61"/>
    </location>
</feature>
<keyword evidence="2" id="KW-0812">Transmembrane</keyword>
<dbReference type="RefSeq" id="WP_126270163.1">
    <property type="nucleotide sequence ID" value="NZ_CP034463.1"/>
</dbReference>
<accession>A0A3Q9BVY8</accession>
<organism evidence="3 4">
    <name type="scientific">Streptomyces aquilus</name>
    <dbReference type="NCBI Taxonomy" id="2548456"/>
    <lineage>
        <taxon>Bacteria</taxon>
        <taxon>Bacillati</taxon>
        <taxon>Actinomycetota</taxon>
        <taxon>Actinomycetes</taxon>
        <taxon>Kitasatosporales</taxon>
        <taxon>Streptomycetaceae</taxon>
        <taxon>Streptomyces</taxon>
    </lineage>
</organism>
<protein>
    <submittedName>
        <fullName evidence="3">Uncharacterized protein</fullName>
    </submittedName>
</protein>
<gene>
    <name evidence="3" type="ORF">EJC51_06560</name>
</gene>
<proteinExistence type="predicted"/>
<name>A0A3Q9BVY8_9ACTN</name>
<dbReference type="EMBL" id="CP034463">
    <property type="protein sequence ID" value="AZP15794.1"/>
    <property type="molecule type" value="Genomic_DNA"/>
</dbReference>
<feature type="region of interest" description="Disordered" evidence="1">
    <location>
        <begin position="172"/>
        <end position="238"/>
    </location>
</feature>
<feature type="compositionally biased region" description="Basic and acidic residues" evidence="1">
    <location>
        <begin position="193"/>
        <end position="205"/>
    </location>
</feature>
<dbReference type="Proteomes" id="UP000280197">
    <property type="component" value="Chromosome"/>
</dbReference>
<feature type="compositionally biased region" description="Basic and acidic residues" evidence="1">
    <location>
        <begin position="99"/>
        <end position="108"/>
    </location>
</feature>
<feature type="region of interest" description="Disordered" evidence="1">
    <location>
        <begin position="1"/>
        <end position="40"/>
    </location>
</feature>
<keyword evidence="2" id="KW-1133">Transmembrane helix</keyword>
<evidence type="ECO:0000256" key="2">
    <source>
        <dbReference type="SAM" id="Phobius"/>
    </source>
</evidence>
<evidence type="ECO:0000256" key="1">
    <source>
        <dbReference type="SAM" id="MobiDB-lite"/>
    </source>
</evidence>
<evidence type="ECO:0000313" key="3">
    <source>
        <dbReference type="EMBL" id="AZP15794.1"/>
    </source>
</evidence>
<evidence type="ECO:0000313" key="4">
    <source>
        <dbReference type="Proteomes" id="UP000280197"/>
    </source>
</evidence>
<feature type="region of interest" description="Disordered" evidence="1">
    <location>
        <begin position="61"/>
        <end position="108"/>
    </location>
</feature>
<dbReference type="AlphaFoldDB" id="A0A3Q9BVY8"/>
<reference evidence="3 4" key="1">
    <citation type="submission" date="2018-12" db="EMBL/GenBank/DDBJ databases">
        <authorList>
            <person name="Li K."/>
        </authorList>
    </citation>
    <scope>NUCLEOTIDE SEQUENCE [LARGE SCALE GENOMIC DNA]</scope>
    <source>
        <strain evidence="4">CR22</strain>
    </source>
</reference>
<feature type="compositionally biased region" description="Low complexity" evidence="1">
    <location>
        <begin position="61"/>
        <end position="82"/>
    </location>
</feature>
<keyword evidence="4" id="KW-1185">Reference proteome</keyword>
<keyword evidence="2" id="KW-0472">Membrane</keyword>
<dbReference type="KEGG" id="saqu:EJC51_06560"/>
<sequence>MTDDPDQEATRPEVLVGPGGPGEPTPLRDRWRRRSVRSRAVTAAAAAAALTLGGAALAYAATSSGSDGGATPSASASPSPGERGPGHPHGWWLGGGEGVHGESTVKDRDTGKWVVRVWQRGTVEKVDGDQVTVKSEDGARWTWTVPSDATVLRDGDKGSGADALKKGDTLYLAGTRSGDGTRTADRAVAGTWEKPDPGKWRDRMPGPENWRGGFPGHGHGPGDQPEPSPSPSESGATT</sequence>